<evidence type="ECO:0000256" key="2">
    <source>
        <dbReference type="PIRSR" id="PIRSR006232-1"/>
    </source>
</evidence>
<evidence type="ECO:0000313" key="6">
    <source>
        <dbReference type="EMBL" id="AVY93991.1"/>
    </source>
</evidence>
<protein>
    <recommendedName>
        <fullName evidence="8">Pirin family protein</fullName>
    </recommendedName>
</protein>
<dbReference type="PANTHER" id="PTHR13903">
    <property type="entry name" value="PIRIN-RELATED"/>
    <property type="match status" value="1"/>
</dbReference>
<reference evidence="6 7" key="1">
    <citation type="submission" date="2018-04" db="EMBL/GenBank/DDBJ databases">
        <title>Denitrifier Microvirgula.</title>
        <authorList>
            <person name="Anderson E."/>
            <person name="Jang J."/>
            <person name="Ishii S."/>
        </authorList>
    </citation>
    <scope>NUCLEOTIDE SEQUENCE [LARGE SCALE GENOMIC DNA]</scope>
    <source>
        <strain evidence="6 7">BE2.4</strain>
    </source>
</reference>
<keyword evidence="2" id="KW-0479">Metal-binding</keyword>
<keyword evidence="7" id="KW-1185">Reference proteome</keyword>
<name>A0A2S0P9H1_9NEIS</name>
<dbReference type="InterPro" id="IPR011051">
    <property type="entry name" value="RmlC_Cupin_sf"/>
</dbReference>
<dbReference type="Proteomes" id="UP000244173">
    <property type="component" value="Chromosome"/>
</dbReference>
<dbReference type="STRING" id="1122240.GCA_000620105_02146"/>
<feature type="domain" description="Pirin N-terminal" evidence="4">
    <location>
        <begin position="19"/>
        <end position="123"/>
    </location>
</feature>
<dbReference type="InterPro" id="IPR003829">
    <property type="entry name" value="Pirin_N_dom"/>
</dbReference>
<dbReference type="EMBL" id="CP028519">
    <property type="protein sequence ID" value="AVY93991.1"/>
    <property type="molecule type" value="Genomic_DNA"/>
</dbReference>
<evidence type="ECO:0000259" key="5">
    <source>
        <dbReference type="Pfam" id="PF05726"/>
    </source>
</evidence>
<dbReference type="PIRSF" id="PIRSF006232">
    <property type="entry name" value="Pirin"/>
    <property type="match status" value="1"/>
</dbReference>
<dbReference type="GO" id="GO:0046872">
    <property type="term" value="F:metal ion binding"/>
    <property type="evidence" value="ECO:0007669"/>
    <property type="project" value="UniProtKB-KW"/>
</dbReference>
<evidence type="ECO:0000256" key="3">
    <source>
        <dbReference type="RuleBase" id="RU003457"/>
    </source>
</evidence>
<dbReference type="InterPro" id="IPR008778">
    <property type="entry name" value="Pirin_C_dom"/>
</dbReference>
<feature type="binding site" evidence="2">
    <location>
        <position position="57"/>
    </location>
    <ligand>
        <name>Fe cation</name>
        <dbReference type="ChEBI" id="CHEBI:24875"/>
    </ligand>
</feature>
<dbReference type="PANTHER" id="PTHR13903:SF8">
    <property type="entry name" value="PIRIN"/>
    <property type="match status" value="1"/>
</dbReference>
<dbReference type="AlphaFoldDB" id="A0A2S0P9H1"/>
<dbReference type="InterPro" id="IPR014710">
    <property type="entry name" value="RmlC-like_jellyroll"/>
</dbReference>
<dbReference type="CDD" id="cd02909">
    <property type="entry name" value="cupin_pirin_N"/>
    <property type="match status" value="1"/>
</dbReference>
<dbReference type="Pfam" id="PF05726">
    <property type="entry name" value="Pirin_C"/>
    <property type="match status" value="1"/>
</dbReference>
<evidence type="ECO:0000313" key="7">
    <source>
        <dbReference type="Proteomes" id="UP000244173"/>
    </source>
</evidence>
<dbReference type="CDD" id="cd02247">
    <property type="entry name" value="cupin_pirin_C"/>
    <property type="match status" value="1"/>
</dbReference>
<evidence type="ECO:0000256" key="1">
    <source>
        <dbReference type="ARBA" id="ARBA00008416"/>
    </source>
</evidence>
<comment type="similarity">
    <text evidence="1 3">Belongs to the pirin family.</text>
</comment>
<evidence type="ECO:0008006" key="8">
    <source>
        <dbReference type="Google" id="ProtNLM"/>
    </source>
</evidence>
<feature type="domain" description="Pirin C-terminal" evidence="5">
    <location>
        <begin position="177"/>
        <end position="274"/>
    </location>
</feature>
<feature type="binding site" evidence="2">
    <location>
        <position position="103"/>
    </location>
    <ligand>
        <name>Fe cation</name>
        <dbReference type="ChEBI" id="CHEBI:24875"/>
    </ligand>
</feature>
<evidence type="ECO:0000259" key="4">
    <source>
        <dbReference type="Pfam" id="PF02678"/>
    </source>
</evidence>
<dbReference type="InterPro" id="IPR012093">
    <property type="entry name" value="Pirin"/>
</dbReference>
<dbReference type="RefSeq" id="WP_107889093.1">
    <property type="nucleotide sequence ID" value="NZ_CP028519.1"/>
</dbReference>
<feature type="binding site" evidence="2">
    <location>
        <position position="59"/>
    </location>
    <ligand>
        <name>Fe cation</name>
        <dbReference type="ChEBI" id="CHEBI:24875"/>
    </ligand>
</feature>
<dbReference type="KEGG" id="maer:DAI18_08000"/>
<dbReference type="Gene3D" id="2.60.120.10">
    <property type="entry name" value="Jelly Rolls"/>
    <property type="match status" value="2"/>
</dbReference>
<accession>A0A2S0P9H1</accession>
<keyword evidence="2" id="KW-0408">Iron</keyword>
<feature type="binding site" evidence="2">
    <location>
        <position position="101"/>
    </location>
    <ligand>
        <name>Fe cation</name>
        <dbReference type="ChEBI" id="CHEBI:24875"/>
    </ligand>
</feature>
<dbReference type="SUPFAM" id="SSF51182">
    <property type="entry name" value="RmlC-like cupins"/>
    <property type="match status" value="1"/>
</dbReference>
<comment type="cofactor">
    <cofactor evidence="2">
        <name>Fe cation</name>
        <dbReference type="ChEBI" id="CHEBI:24875"/>
    </cofactor>
    <text evidence="2">Binds 1 Fe cation per subunit.</text>
</comment>
<dbReference type="Pfam" id="PF02678">
    <property type="entry name" value="Pirin"/>
    <property type="match status" value="1"/>
</dbReference>
<organism evidence="6 7">
    <name type="scientific">Microvirgula aerodenitrificans</name>
    <dbReference type="NCBI Taxonomy" id="57480"/>
    <lineage>
        <taxon>Bacteria</taxon>
        <taxon>Pseudomonadati</taxon>
        <taxon>Pseudomonadota</taxon>
        <taxon>Betaproteobacteria</taxon>
        <taxon>Neisseriales</taxon>
        <taxon>Aquaspirillaceae</taxon>
        <taxon>Microvirgula</taxon>
    </lineage>
</organism>
<sequence length="289" mass="31458">MTQIRTRIASRIRDIGFPVRRLLPAFEARSVGPFVFLDHMGPAGFARTGTEGDVRPHPHIGLATVTYLFSGAFMHRDSLGTLQRIEPGAINWMTAGRGVVHSERIPADVRARGEAVEGIQMWVALPQAHEDDAPGFWHHPAGTLPTLTLPGVALRVLVGDAFGLTSPVRTYDRTLFVAAELEADATFTLPAGHPERAVYVVSGCATVGGERVEAGTLVVLEPGTDVPVRADTAARLMLVGGDPLDGPRYMWWNFVSSSRARIEQAKADWKADRFEPVPGESEWIPLPEK</sequence>
<dbReference type="OrthoDB" id="321327at2"/>
<gene>
    <name evidence="6" type="ORF">DAI18_08000</name>
</gene>
<proteinExistence type="inferred from homology"/>